<gene>
    <name evidence="2" type="ORF">MHI_LOCUS116578</name>
</gene>
<keyword evidence="3" id="KW-1185">Reference proteome</keyword>
<name>A0A6V7GW64_9HYME</name>
<protein>
    <submittedName>
        <fullName evidence="2">Uncharacterized protein</fullName>
    </submittedName>
</protein>
<evidence type="ECO:0000313" key="2">
    <source>
        <dbReference type="EMBL" id="CAD1469244.1"/>
    </source>
</evidence>
<organism evidence="2 3">
    <name type="scientific">Heterotrigona itama</name>
    <dbReference type="NCBI Taxonomy" id="395501"/>
    <lineage>
        <taxon>Eukaryota</taxon>
        <taxon>Metazoa</taxon>
        <taxon>Ecdysozoa</taxon>
        <taxon>Arthropoda</taxon>
        <taxon>Hexapoda</taxon>
        <taxon>Insecta</taxon>
        <taxon>Pterygota</taxon>
        <taxon>Neoptera</taxon>
        <taxon>Endopterygota</taxon>
        <taxon>Hymenoptera</taxon>
        <taxon>Apocrita</taxon>
        <taxon>Aculeata</taxon>
        <taxon>Apoidea</taxon>
        <taxon>Anthophila</taxon>
        <taxon>Apidae</taxon>
        <taxon>Heterotrigona</taxon>
    </lineage>
</organism>
<dbReference type="SUPFAM" id="SSF48403">
    <property type="entry name" value="Ankyrin repeat"/>
    <property type="match status" value="1"/>
</dbReference>
<evidence type="ECO:0000313" key="3">
    <source>
        <dbReference type="Proteomes" id="UP000752696"/>
    </source>
</evidence>
<comment type="caution">
    <text evidence="2">The sequence shown here is derived from an EMBL/GenBank/DDBJ whole genome shotgun (WGS) entry which is preliminary data.</text>
</comment>
<dbReference type="InterPro" id="IPR002110">
    <property type="entry name" value="Ankyrin_rpt"/>
</dbReference>
<dbReference type="AlphaFoldDB" id="A0A6V7GW64"/>
<dbReference type="PROSITE" id="PS50088">
    <property type="entry name" value="ANK_REPEAT"/>
    <property type="match status" value="1"/>
</dbReference>
<feature type="non-terminal residue" evidence="2">
    <location>
        <position position="1"/>
    </location>
</feature>
<dbReference type="Proteomes" id="UP000752696">
    <property type="component" value="Unassembled WGS sequence"/>
</dbReference>
<evidence type="ECO:0000256" key="1">
    <source>
        <dbReference type="PROSITE-ProRule" id="PRU00023"/>
    </source>
</evidence>
<dbReference type="InterPro" id="IPR036770">
    <property type="entry name" value="Ankyrin_rpt-contain_sf"/>
</dbReference>
<dbReference type="EMBL" id="CAJDYZ010002037">
    <property type="protein sequence ID" value="CAD1469244.1"/>
    <property type="molecule type" value="Genomic_DNA"/>
</dbReference>
<accession>A0A6V7GW64</accession>
<sequence>EGRTALHYCAACKDPAPIWDVLIENDSDASIIDKKGNPAAYYLEHSSEIELPEAETMSRRRTSSGKECE</sequence>
<reference evidence="2" key="1">
    <citation type="submission" date="2020-07" db="EMBL/GenBank/DDBJ databases">
        <authorList>
            <person name="Nazaruddin N."/>
        </authorList>
    </citation>
    <scope>NUCLEOTIDE SEQUENCE</scope>
</reference>
<keyword evidence="1" id="KW-0040">ANK repeat</keyword>
<feature type="repeat" description="ANK" evidence="1">
    <location>
        <begin position="1"/>
        <end position="34"/>
    </location>
</feature>
<proteinExistence type="predicted"/>